<protein>
    <recommendedName>
        <fullName evidence="7">DDB1 and CUL4 associated factor 8</fullName>
    </recommendedName>
</protein>
<accession>A0A8C4KZI3</accession>
<feature type="compositionally biased region" description="Basic and acidic residues" evidence="5">
    <location>
        <begin position="590"/>
        <end position="599"/>
    </location>
</feature>
<evidence type="ECO:0008006" key="7">
    <source>
        <dbReference type="Google" id="ProtNLM"/>
    </source>
</evidence>
<comment type="similarity">
    <text evidence="3">Belongs to the WD repeat DCAF8 family.</text>
</comment>
<evidence type="ECO:0000256" key="4">
    <source>
        <dbReference type="PROSITE-ProRule" id="PRU00221"/>
    </source>
</evidence>
<dbReference type="PANTHER" id="PTHR15574:SF42">
    <property type="entry name" value="DDB1- AND CUL4-ASSOCIATED FACTOR 8-LIKE PROTEIN 2"/>
    <property type="match status" value="1"/>
</dbReference>
<reference evidence="6" key="1">
    <citation type="submission" date="2023-03" db="UniProtKB">
        <authorList>
            <consortium name="Ensembl"/>
        </authorList>
    </citation>
    <scope>IDENTIFICATION</scope>
</reference>
<feature type="compositionally biased region" description="Polar residues" evidence="5">
    <location>
        <begin position="1"/>
        <end position="10"/>
    </location>
</feature>
<organism evidence="6">
    <name type="scientific">Equus asinus asinus</name>
    <dbReference type="NCBI Taxonomy" id="83772"/>
    <lineage>
        <taxon>Eukaryota</taxon>
        <taxon>Metazoa</taxon>
        <taxon>Chordata</taxon>
        <taxon>Craniata</taxon>
        <taxon>Vertebrata</taxon>
        <taxon>Euteleostomi</taxon>
        <taxon>Mammalia</taxon>
        <taxon>Eutheria</taxon>
        <taxon>Laurasiatheria</taxon>
        <taxon>Perissodactyla</taxon>
        <taxon>Equidae</taxon>
        <taxon>Equus</taxon>
    </lineage>
</organism>
<feature type="region of interest" description="Disordered" evidence="5">
    <location>
        <begin position="1"/>
        <end position="86"/>
    </location>
</feature>
<name>A0A8C4KZI3_EQUAS</name>
<feature type="repeat" description="WD" evidence="4">
    <location>
        <begin position="192"/>
        <end position="224"/>
    </location>
</feature>
<dbReference type="PROSITE" id="PS50082">
    <property type="entry name" value="WD_REPEATS_2"/>
    <property type="match status" value="1"/>
</dbReference>
<dbReference type="FunFam" id="2.130.10.10:FF:000144">
    <property type="entry name" value="DDB1- and CUL4-associated factor 8"/>
    <property type="match status" value="1"/>
</dbReference>
<sequence length="599" mass="66629">MSDKGSSTNGGPDLRNRSLRSSPEEPSGAEAGRETSSHSETSLRLTRDGGGTGDSGVLSLAGAESQGTDTGNSSDDFDFGNMEDSDHFHENEENLIYCFLDEEGPGEEEEEEAAAAEQPQVQCNEATHCQYLSDKDQALENWMSSETSALPRPRWQVLTALRERQLGSSARFVYEACGARVFVQRFQLQYELKGHSRCVNSVHFNQCGTWLASSSDDRRVIVWDWMRQQPVLDFASGHRNNVFQAKFLPNCGDPTLAMCARDGQIRVAELSAIPHCRNTKRVAQHRGASHKLALEPDSPKFLTSGEDAVVFAIDLRQCRPVSRVVVTKDKENKVGLYTIHVNPANTYQFAVGGRDQYVRIYDQRKIDENENNGVLKKFCPHHLVNCDSKASITCLVYSHDGTELLASYNDDDIYLFNSSDCDGAQYVKRYKGHRNNATIKGVNFYGPKSEFVVSGSDCGHIFFWEKSSCQIIQFMEGDKEGTVNCLEPHPYLPVMATGGLDHEAKIWAPTATTTTELLGLKQVIKNNKEERDEDRLHPVNLFPSHLHCFLMHYLTQRGHRQHQGAPGVGVMDADLDESSSASGASEGEESQDRVECLPS</sequence>
<evidence type="ECO:0000256" key="1">
    <source>
        <dbReference type="ARBA" id="ARBA00022574"/>
    </source>
</evidence>
<dbReference type="AlphaFoldDB" id="A0A8C4KZI3"/>
<feature type="compositionally biased region" description="Polar residues" evidence="5">
    <location>
        <begin position="65"/>
        <end position="74"/>
    </location>
</feature>
<dbReference type="InterPro" id="IPR015943">
    <property type="entry name" value="WD40/YVTN_repeat-like_dom_sf"/>
</dbReference>
<proteinExistence type="inferred from homology"/>
<dbReference type="PROSITE" id="PS50294">
    <property type="entry name" value="WD_REPEATS_REGION"/>
    <property type="match status" value="1"/>
</dbReference>
<dbReference type="SMART" id="SM00320">
    <property type="entry name" value="WD40"/>
    <property type="match status" value="7"/>
</dbReference>
<evidence type="ECO:0000256" key="2">
    <source>
        <dbReference type="ARBA" id="ARBA00022737"/>
    </source>
</evidence>
<keyword evidence="1 4" id="KW-0853">WD repeat</keyword>
<dbReference type="GO" id="GO:0005737">
    <property type="term" value="C:cytoplasm"/>
    <property type="evidence" value="ECO:0007669"/>
    <property type="project" value="TreeGrafter"/>
</dbReference>
<dbReference type="OMA" id="FASGHKN"/>
<keyword evidence="2" id="KW-0677">Repeat</keyword>
<evidence type="ECO:0000313" key="6">
    <source>
        <dbReference type="Ensembl" id="ENSEASP00005000385.1"/>
    </source>
</evidence>
<dbReference type="Pfam" id="PF00400">
    <property type="entry name" value="WD40"/>
    <property type="match status" value="3"/>
</dbReference>
<evidence type="ECO:0000256" key="3">
    <source>
        <dbReference type="ARBA" id="ARBA00060821"/>
    </source>
</evidence>
<dbReference type="InterPro" id="IPR036322">
    <property type="entry name" value="WD40_repeat_dom_sf"/>
</dbReference>
<dbReference type="Ensembl" id="ENSEAST00005000474.1">
    <property type="protein sequence ID" value="ENSEASP00005000385.1"/>
    <property type="gene ID" value="ENSEASG00005000376.1"/>
</dbReference>
<dbReference type="InterPro" id="IPR045151">
    <property type="entry name" value="DCAF8"/>
</dbReference>
<dbReference type="SUPFAM" id="SSF50978">
    <property type="entry name" value="WD40 repeat-like"/>
    <property type="match status" value="1"/>
</dbReference>
<dbReference type="Gene3D" id="2.130.10.10">
    <property type="entry name" value="YVTN repeat-like/Quinoprotein amine dehydrogenase"/>
    <property type="match status" value="1"/>
</dbReference>
<dbReference type="PANTHER" id="PTHR15574">
    <property type="entry name" value="WD REPEAT DOMAIN-CONTAINING FAMILY"/>
    <property type="match status" value="1"/>
</dbReference>
<dbReference type="InterPro" id="IPR001680">
    <property type="entry name" value="WD40_rpt"/>
</dbReference>
<feature type="region of interest" description="Disordered" evidence="5">
    <location>
        <begin position="561"/>
        <end position="599"/>
    </location>
</feature>
<dbReference type="GO" id="GO:0080008">
    <property type="term" value="C:Cul4-RING E3 ubiquitin ligase complex"/>
    <property type="evidence" value="ECO:0007669"/>
    <property type="project" value="TreeGrafter"/>
</dbReference>
<evidence type="ECO:0000256" key="5">
    <source>
        <dbReference type="SAM" id="MobiDB-lite"/>
    </source>
</evidence>